<dbReference type="Proteomes" id="UP000078476">
    <property type="component" value="Unassembled WGS sequence"/>
</dbReference>
<comment type="caution">
    <text evidence="4">The sequence shown here is derived from an EMBL/GenBank/DDBJ whole genome shotgun (WGS) entry which is preliminary data.</text>
</comment>
<keyword evidence="5" id="KW-1185">Reference proteome</keyword>
<dbReference type="GO" id="GO:0070929">
    <property type="term" value="P:trans-translation"/>
    <property type="evidence" value="ECO:0007669"/>
    <property type="project" value="UniProtKB-UniRule"/>
</dbReference>
<dbReference type="CDD" id="cd09294">
    <property type="entry name" value="SmpB"/>
    <property type="match status" value="1"/>
</dbReference>
<dbReference type="AlphaFoldDB" id="A0A177N3G5"/>
<dbReference type="PROSITE" id="PS01317">
    <property type="entry name" value="SSRP"/>
    <property type="match status" value="1"/>
</dbReference>
<evidence type="ECO:0000256" key="1">
    <source>
        <dbReference type="ARBA" id="ARBA00022490"/>
    </source>
</evidence>
<dbReference type="OrthoDB" id="9805462at2"/>
<dbReference type="GO" id="GO:0005829">
    <property type="term" value="C:cytosol"/>
    <property type="evidence" value="ECO:0007669"/>
    <property type="project" value="TreeGrafter"/>
</dbReference>
<dbReference type="PANTHER" id="PTHR30308:SF2">
    <property type="entry name" value="SSRA-BINDING PROTEIN"/>
    <property type="match status" value="1"/>
</dbReference>
<dbReference type="NCBIfam" id="TIGR00086">
    <property type="entry name" value="smpB"/>
    <property type="match status" value="1"/>
</dbReference>
<accession>A0A177N3G5</accession>
<dbReference type="Gene3D" id="2.40.280.10">
    <property type="match status" value="1"/>
</dbReference>
<dbReference type="GO" id="GO:0003723">
    <property type="term" value="F:RNA binding"/>
    <property type="evidence" value="ECO:0007669"/>
    <property type="project" value="UniProtKB-UniRule"/>
</dbReference>
<dbReference type="EMBL" id="LUUI01000137">
    <property type="protein sequence ID" value="OAI11730.1"/>
    <property type="molecule type" value="Genomic_DNA"/>
</dbReference>
<evidence type="ECO:0000256" key="3">
    <source>
        <dbReference type="HAMAP-Rule" id="MF_00023"/>
    </source>
</evidence>
<keyword evidence="1 3" id="KW-0963">Cytoplasm</keyword>
<dbReference type="PANTHER" id="PTHR30308">
    <property type="entry name" value="TMRNA-BINDING COMPONENT OF TRANS-TRANSLATION TAGGING COMPLEX"/>
    <property type="match status" value="1"/>
</dbReference>
<name>A0A177N3G5_9GAMM</name>
<dbReference type="InterPro" id="IPR020081">
    <property type="entry name" value="SsrA-bd_prot_CS"/>
</dbReference>
<dbReference type="InterPro" id="IPR000037">
    <property type="entry name" value="SsrA-bd_prot"/>
</dbReference>
<reference evidence="4 5" key="1">
    <citation type="submission" date="2016-03" db="EMBL/GenBank/DDBJ databases">
        <authorList>
            <person name="Ploux O."/>
        </authorList>
    </citation>
    <scope>NUCLEOTIDE SEQUENCE [LARGE SCALE GENOMIC DNA]</scope>
    <source>
        <strain evidence="4 5">R-45370</strain>
    </source>
</reference>
<gene>
    <name evidence="3 4" type="primary">smpB</name>
    <name evidence="4" type="ORF">A1359_01520</name>
</gene>
<comment type="function">
    <text evidence="3">Required for rescue of stalled ribosomes mediated by trans-translation. Binds to transfer-messenger RNA (tmRNA), required for stable association of tmRNA with ribosomes. tmRNA and SmpB together mimic tRNA shape, replacing the anticodon stem-loop with SmpB. tmRNA is encoded by the ssrA gene; the 2 termini fold to resemble tRNA(Ala) and it encodes a 'tag peptide', a short internal open reading frame. During trans-translation Ala-aminoacylated tmRNA acts like a tRNA, entering the A-site of stalled ribosomes, displacing the stalled mRNA. The ribosome then switches to translate the ORF on the tmRNA; the nascent peptide is terminated with the 'tag peptide' encoded by the tmRNA and targeted for degradation. The ribosome is freed to recommence translation, which seems to be the essential function of trans-translation.</text>
</comment>
<dbReference type="NCBIfam" id="NF003843">
    <property type="entry name" value="PRK05422.1"/>
    <property type="match status" value="1"/>
</dbReference>
<proteinExistence type="inferred from homology"/>
<sequence length="161" mass="18547">MTAKKSKKDSKKTDNTIAVNRQASHEYFIEEQFEAGLVLEGWEVKSLRDGRIQLKESYVDIRRGEAWLCGAHVSPMLSASTHVNPDAIRRKKLLLHKRELSRLIGSVERKGFTLIPLSMYWIRGRAKLKIGLAKGKKLHDKRATAKDKDWQREKARVMKHA</sequence>
<organism evidence="4 5">
    <name type="scientific">Methylomonas lenta</name>
    <dbReference type="NCBI Taxonomy" id="980561"/>
    <lineage>
        <taxon>Bacteria</taxon>
        <taxon>Pseudomonadati</taxon>
        <taxon>Pseudomonadota</taxon>
        <taxon>Gammaproteobacteria</taxon>
        <taxon>Methylococcales</taxon>
        <taxon>Methylococcaceae</taxon>
        <taxon>Methylomonas</taxon>
    </lineage>
</organism>
<comment type="similarity">
    <text evidence="3">Belongs to the SmpB family.</text>
</comment>
<comment type="subcellular location">
    <subcellularLocation>
        <location evidence="3">Cytoplasm</location>
    </subcellularLocation>
    <text evidence="3">The tmRNA-SmpB complex associates with stalled 70S ribosomes.</text>
</comment>
<dbReference type="InterPro" id="IPR023620">
    <property type="entry name" value="SmpB"/>
</dbReference>
<dbReference type="Pfam" id="PF01668">
    <property type="entry name" value="SmpB"/>
    <property type="match status" value="1"/>
</dbReference>
<evidence type="ECO:0000256" key="2">
    <source>
        <dbReference type="ARBA" id="ARBA00022884"/>
    </source>
</evidence>
<protein>
    <recommendedName>
        <fullName evidence="3">SsrA-binding protein</fullName>
    </recommendedName>
    <alternativeName>
        <fullName evidence="3">Small protein B</fullName>
    </alternativeName>
</protein>
<keyword evidence="2 3" id="KW-0694">RNA-binding</keyword>
<dbReference type="SUPFAM" id="SSF74982">
    <property type="entry name" value="Small protein B (SmpB)"/>
    <property type="match status" value="1"/>
</dbReference>
<dbReference type="HAMAP" id="MF_00023">
    <property type="entry name" value="SmpB"/>
    <property type="match status" value="1"/>
</dbReference>
<dbReference type="GO" id="GO:0070930">
    <property type="term" value="P:trans-translation-dependent protein tagging"/>
    <property type="evidence" value="ECO:0007669"/>
    <property type="project" value="TreeGrafter"/>
</dbReference>
<evidence type="ECO:0000313" key="4">
    <source>
        <dbReference type="EMBL" id="OAI11730.1"/>
    </source>
</evidence>
<dbReference type="STRING" id="980561.A1359_01520"/>
<evidence type="ECO:0000313" key="5">
    <source>
        <dbReference type="Proteomes" id="UP000078476"/>
    </source>
</evidence>
<dbReference type="RefSeq" id="WP_066985661.1">
    <property type="nucleotide sequence ID" value="NZ_LUUI01000137.1"/>
</dbReference>